<proteinExistence type="predicted"/>
<reference evidence="1" key="1">
    <citation type="submission" date="2021-06" db="EMBL/GenBank/DDBJ databases">
        <authorList>
            <person name="Kallberg Y."/>
            <person name="Tangrot J."/>
            <person name="Rosling A."/>
        </authorList>
    </citation>
    <scope>NUCLEOTIDE SEQUENCE</scope>
    <source>
        <strain evidence="1">CL551</strain>
    </source>
</reference>
<evidence type="ECO:0000313" key="2">
    <source>
        <dbReference type="Proteomes" id="UP000789342"/>
    </source>
</evidence>
<dbReference type="Proteomes" id="UP000789342">
    <property type="component" value="Unassembled WGS sequence"/>
</dbReference>
<organism evidence="1 2">
    <name type="scientific">Acaulospora morrowiae</name>
    <dbReference type="NCBI Taxonomy" id="94023"/>
    <lineage>
        <taxon>Eukaryota</taxon>
        <taxon>Fungi</taxon>
        <taxon>Fungi incertae sedis</taxon>
        <taxon>Mucoromycota</taxon>
        <taxon>Glomeromycotina</taxon>
        <taxon>Glomeromycetes</taxon>
        <taxon>Diversisporales</taxon>
        <taxon>Acaulosporaceae</taxon>
        <taxon>Acaulospora</taxon>
    </lineage>
</organism>
<dbReference type="AlphaFoldDB" id="A0A9N9GHR4"/>
<keyword evidence="2" id="KW-1185">Reference proteome</keyword>
<sequence length="217" mass="25252">MPYSKRQLQAQQAISKCWKPNDLSILDSTSQEPHNDNDNSEDVMHQTNIENLDVHVSNRSQRYLGNSARTIRRKNAILRETAKNMAENKTNAANKKDLEKGTKARIEAVQQYIRYLINDYQSTKASEIVQQGLGWKSWSARLIRSWATQWIRNKNIPVSKRDKHPKIRKLLSDEDVTLQILSYIRTLPKNEYLTIKKLHYYINTTVLPSLGCDIENK</sequence>
<accession>A0A9N9GHR4</accession>
<dbReference type="EMBL" id="CAJVPV010006317">
    <property type="protein sequence ID" value="CAG8603204.1"/>
    <property type="molecule type" value="Genomic_DNA"/>
</dbReference>
<comment type="caution">
    <text evidence="1">The sequence shown here is derived from an EMBL/GenBank/DDBJ whole genome shotgun (WGS) entry which is preliminary data.</text>
</comment>
<protein>
    <submittedName>
        <fullName evidence="1">14062_t:CDS:1</fullName>
    </submittedName>
</protein>
<evidence type="ECO:0000313" key="1">
    <source>
        <dbReference type="EMBL" id="CAG8603204.1"/>
    </source>
</evidence>
<feature type="non-terminal residue" evidence="1">
    <location>
        <position position="1"/>
    </location>
</feature>
<gene>
    <name evidence="1" type="ORF">AMORRO_LOCUS7872</name>
</gene>
<name>A0A9N9GHR4_9GLOM</name>
<dbReference type="OrthoDB" id="2440099at2759"/>